<sequence>MGEMSLWWIALGERRCEEEREVYVDEGLCSLAVEGTVHEGFSLFVTEKPEEGSMVLGLGSDCDVKEVIVGGGRWPQHELQVVLGCW</sequence>
<comment type="caution">
    <text evidence="1">The sequence shown here is derived from an EMBL/GenBank/DDBJ whole genome shotgun (WGS) entry which is preliminary data.</text>
</comment>
<proteinExistence type="predicted"/>
<keyword evidence="2" id="KW-1185">Reference proteome</keyword>
<dbReference type="AlphaFoldDB" id="A0AAD8NT86"/>
<reference evidence="1" key="1">
    <citation type="journal article" date="2023" name="bioRxiv">
        <title>Improved chromosome-level genome assembly for marigold (Tagetes erecta).</title>
        <authorList>
            <person name="Jiang F."/>
            <person name="Yuan L."/>
            <person name="Wang S."/>
            <person name="Wang H."/>
            <person name="Xu D."/>
            <person name="Wang A."/>
            <person name="Fan W."/>
        </authorList>
    </citation>
    <scope>NUCLEOTIDE SEQUENCE</scope>
    <source>
        <strain evidence="1">WSJ</strain>
        <tissue evidence="1">Leaf</tissue>
    </source>
</reference>
<name>A0AAD8NT86_TARER</name>
<dbReference type="EMBL" id="JAUHHV010000006">
    <property type="protein sequence ID" value="KAK1420213.1"/>
    <property type="molecule type" value="Genomic_DNA"/>
</dbReference>
<accession>A0AAD8NT86</accession>
<evidence type="ECO:0000313" key="1">
    <source>
        <dbReference type="EMBL" id="KAK1420213.1"/>
    </source>
</evidence>
<gene>
    <name evidence="1" type="ORF">QVD17_21622</name>
</gene>
<organism evidence="1 2">
    <name type="scientific">Tagetes erecta</name>
    <name type="common">African marigold</name>
    <dbReference type="NCBI Taxonomy" id="13708"/>
    <lineage>
        <taxon>Eukaryota</taxon>
        <taxon>Viridiplantae</taxon>
        <taxon>Streptophyta</taxon>
        <taxon>Embryophyta</taxon>
        <taxon>Tracheophyta</taxon>
        <taxon>Spermatophyta</taxon>
        <taxon>Magnoliopsida</taxon>
        <taxon>eudicotyledons</taxon>
        <taxon>Gunneridae</taxon>
        <taxon>Pentapetalae</taxon>
        <taxon>asterids</taxon>
        <taxon>campanulids</taxon>
        <taxon>Asterales</taxon>
        <taxon>Asteraceae</taxon>
        <taxon>Asteroideae</taxon>
        <taxon>Heliantheae alliance</taxon>
        <taxon>Tageteae</taxon>
        <taxon>Tagetes</taxon>
    </lineage>
</organism>
<dbReference type="Proteomes" id="UP001229421">
    <property type="component" value="Unassembled WGS sequence"/>
</dbReference>
<evidence type="ECO:0000313" key="2">
    <source>
        <dbReference type="Proteomes" id="UP001229421"/>
    </source>
</evidence>
<protein>
    <submittedName>
        <fullName evidence="1">Uncharacterized protein</fullName>
    </submittedName>
</protein>